<dbReference type="PROSITE" id="PS50097">
    <property type="entry name" value="BTB"/>
    <property type="match status" value="1"/>
</dbReference>
<comment type="pathway">
    <text evidence="1">Protein modification; protein ubiquitination.</text>
</comment>
<dbReference type="SMART" id="SM00225">
    <property type="entry name" value="BTB"/>
    <property type="match status" value="1"/>
</dbReference>
<dbReference type="Pfam" id="PF24570">
    <property type="entry name" value="BACK_BPM_SPOP"/>
    <property type="match status" value="1"/>
</dbReference>
<dbReference type="PANTHER" id="PTHR26379">
    <property type="entry name" value="BTB/POZ AND MATH DOMAIN-CONTAINING PROTEIN 1"/>
    <property type="match status" value="1"/>
</dbReference>
<feature type="region of interest" description="Disordered" evidence="3">
    <location>
        <begin position="1"/>
        <end position="21"/>
    </location>
</feature>
<dbReference type="PANTHER" id="PTHR26379:SF388">
    <property type="entry name" value="OS04G0625700 PROTEIN"/>
    <property type="match status" value="1"/>
</dbReference>
<evidence type="ECO:0000259" key="4">
    <source>
        <dbReference type="PROSITE" id="PS50097"/>
    </source>
</evidence>
<accession>A0A8T0QN57</accession>
<dbReference type="Pfam" id="PF22486">
    <property type="entry name" value="MATH_2"/>
    <property type="match status" value="1"/>
</dbReference>
<dbReference type="Proteomes" id="UP000823388">
    <property type="component" value="Chromosome 7K"/>
</dbReference>
<dbReference type="CDD" id="cd00121">
    <property type="entry name" value="MATH"/>
    <property type="match status" value="1"/>
</dbReference>
<evidence type="ECO:0000256" key="3">
    <source>
        <dbReference type="SAM" id="MobiDB-lite"/>
    </source>
</evidence>
<dbReference type="InterPro" id="IPR045005">
    <property type="entry name" value="BPM1-6"/>
</dbReference>
<feature type="domain" description="BTB" evidence="4">
    <location>
        <begin position="200"/>
        <end position="262"/>
    </location>
</feature>
<proteinExistence type="inferred from homology"/>
<comment type="similarity">
    <text evidence="2">Belongs to the Tdpoz family.</text>
</comment>
<protein>
    <submittedName>
        <fullName evidence="6">Uncharacterized protein</fullName>
    </submittedName>
</protein>
<dbReference type="SUPFAM" id="SSF49599">
    <property type="entry name" value="TRAF domain-like"/>
    <property type="match status" value="1"/>
</dbReference>
<dbReference type="PROSITE" id="PS50144">
    <property type="entry name" value="MATH"/>
    <property type="match status" value="1"/>
</dbReference>
<dbReference type="InterPro" id="IPR011333">
    <property type="entry name" value="SKP1/BTB/POZ_sf"/>
</dbReference>
<dbReference type="Gene3D" id="2.60.210.10">
    <property type="entry name" value="Apoptosis, Tumor Necrosis Factor Receptor Associated Protein 2, Chain A"/>
    <property type="match status" value="1"/>
</dbReference>
<feature type="compositionally biased region" description="Basic residues" evidence="3">
    <location>
        <begin position="1"/>
        <end position="12"/>
    </location>
</feature>
<sequence length="372" mass="41350">MAHHASPRRRRRPPDTSSRCRAEKVTGTHDFEFCPNTNYSLLDGRIGAGMSIESAPFSVGVYNWIIEFYPDGHSMEDCCCCCMSAASSFVSICDGAVTVNAKYTLSLVDRDGRAAASWLWRRRSATVTYGWPHPRSWGFKVFYLKPLLRFSGYLDDDRLKIRCELTVFTPPRTEYTTPAPAPPPELPGHLERALRDGRGADVTFAVAGREFRAHRALLAARSPVFDAELLGPMAEKDSRRAVRIEDMEPAVFEMLLHFIYTDSPPGSFEGYSTATAQDLLVAADLYGMERLKLMCAEKLCKSIDVATVMAILALADQHHCQELKEACVAFMSAPKVLRVLVAPDEFKHLMASCAQLVSRGSLEGASVQRELK</sequence>
<dbReference type="InterPro" id="IPR056423">
    <property type="entry name" value="BACK_BPM_SPOP"/>
</dbReference>
<evidence type="ECO:0000256" key="2">
    <source>
        <dbReference type="ARBA" id="ARBA00010846"/>
    </source>
</evidence>
<dbReference type="SUPFAM" id="SSF54695">
    <property type="entry name" value="POZ domain"/>
    <property type="match status" value="1"/>
</dbReference>
<dbReference type="Gene3D" id="3.30.710.10">
    <property type="entry name" value="Potassium Channel Kv1.1, Chain A"/>
    <property type="match status" value="1"/>
</dbReference>
<name>A0A8T0QN57_PANVG</name>
<dbReference type="EMBL" id="CM029049">
    <property type="protein sequence ID" value="KAG2574899.1"/>
    <property type="molecule type" value="Genomic_DNA"/>
</dbReference>
<evidence type="ECO:0000259" key="5">
    <source>
        <dbReference type="PROSITE" id="PS50144"/>
    </source>
</evidence>
<dbReference type="InterPro" id="IPR002083">
    <property type="entry name" value="MATH/TRAF_dom"/>
</dbReference>
<gene>
    <name evidence="6" type="ORF">PVAP13_7KG393700</name>
</gene>
<dbReference type="AlphaFoldDB" id="A0A8T0QN57"/>
<comment type="caution">
    <text evidence="6">The sequence shown here is derived from an EMBL/GenBank/DDBJ whole genome shotgun (WGS) entry which is preliminary data.</text>
</comment>
<feature type="domain" description="MATH" evidence="5">
    <location>
        <begin position="29"/>
        <end position="165"/>
    </location>
</feature>
<dbReference type="InterPro" id="IPR000210">
    <property type="entry name" value="BTB/POZ_dom"/>
</dbReference>
<dbReference type="GO" id="GO:0016567">
    <property type="term" value="P:protein ubiquitination"/>
    <property type="evidence" value="ECO:0007669"/>
    <property type="project" value="InterPro"/>
</dbReference>
<evidence type="ECO:0000313" key="7">
    <source>
        <dbReference type="Proteomes" id="UP000823388"/>
    </source>
</evidence>
<dbReference type="Pfam" id="PF00651">
    <property type="entry name" value="BTB"/>
    <property type="match status" value="1"/>
</dbReference>
<organism evidence="6 7">
    <name type="scientific">Panicum virgatum</name>
    <name type="common">Blackwell switchgrass</name>
    <dbReference type="NCBI Taxonomy" id="38727"/>
    <lineage>
        <taxon>Eukaryota</taxon>
        <taxon>Viridiplantae</taxon>
        <taxon>Streptophyta</taxon>
        <taxon>Embryophyta</taxon>
        <taxon>Tracheophyta</taxon>
        <taxon>Spermatophyta</taxon>
        <taxon>Magnoliopsida</taxon>
        <taxon>Liliopsida</taxon>
        <taxon>Poales</taxon>
        <taxon>Poaceae</taxon>
        <taxon>PACMAD clade</taxon>
        <taxon>Panicoideae</taxon>
        <taxon>Panicodae</taxon>
        <taxon>Paniceae</taxon>
        <taxon>Panicinae</taxon>
        <taxon>Panicum</taxon>
        <taxon>Panicum sect. Hiantes</taxon>
    </lineage>
</organism>
<dbReference type="InterPro" id="IPR008974">
    <property type="entry name" value="TRAF-like"/>
</dbReference>
<evidence type="ECO:0000313" key="6">
    <source>
        <dbReference type="EMBL" id="KAG2574899.1"/>
    </source>
</evidence>
<keyword evidence="7" id="KW-1185">Reference proteome</keyword>
<reference evidence="6" key="1">
    <citation type="submission" date="2020-05" db="EMBL/GenBank/DDBJ databases">
        <title>WGS assembly of Panicum virgatum.</title>
        <authorList>
            <person name="Lovell J.T."/>
            <person name="Jenkins J."/>
            <person name="Shu S."/>
            <person name="Juenger T.E."/>
            <person name="Schmutz J."/>
        </authorList>
    </citation>
    <scope>NUCLEOTIDE SEQUENCE</scope>
    <source>
        <strain evidence="6">AP13</strain>
    </source>
</reference>
<evidence type="ECO:0000256" key="1">
    <source>
        <dbReference type="ARBA" id="ARBA00004906"/>
    </source>
</evidence>
<dbReference type="Gene3D" id="1.25.40.420">
    <property type="match status" value="1"/>
</dbReference>